<accession>A0A562PG33</accession>
<evidence type="ECO:0000256" key="14">
    <source>
        <dbReference type="ARBA" id="ARBA00032361"/>
    </source>
</evidence>
<evidence type="ECO:0000256" key="8">
    <source>
        <dbReference type="ARBA" id="ARBA00022692"/>
    </source>
</evidence>
<evidence type="ECO:0000313" key="19">
    <source>
        <dbReference type="EMBL" id="TWI42946.1"/>
    </source>
</evidence>
<evidence type="ECO:0000313" key="18">
    <source>
        <dbReference type="EMBL" id="QGZ38875.1"/>
    </source>
</evidence>
<dbReference type="InterPro" id="IPR050324">
    <property type="entry name" value="CDP-alcohol_PTase-I"/>
</dbReference>
<evidence type="ECO:0000256" key="13">
    <source>
        <dbReference type="ARBA" id="ARBA00023264"/>
    </source>
</evidence>
<evidence type="ECO:0000256" key="15">
    <source>
        <dbReference type="RuleBase" id="RU003750"/>
    </source>
</evidence>
<evidence type="ECO:0000256" key="1">
    <source>
        <dbReference type="ARBA" id="ARBA00000287"/>
    </source>
</evidence>
<reference evidence="19" key="2">
    <citation type="submission" date="2019-07" db="EMBL/GenBank/DDBJ databases">
        <authorList>
            <person name="Whitman W."/>
            <person name="Huntemann M."/>
            <person name="Clum A."/>
            <person name="Pillay M."/>
            <person name="Palaniappan K."/>
            <person name="Varghese N."/>
            <person name="Mikhailova N."/>
            <person name="Stamatis D."/>
            <person name="Reddy T."/>
            <person name="Daum C."/>
            <person name="Shapiro N."/>
            <person name="Ivanova N."/>
            <person name="Kyrpides N."/>
            <person name="Woyke T."/>
        </authorList>
    </citation>
    <scope>NUCLEOTIDE SEQUENCE</scope>
    <source>
        <strain evidence="19">CGMCC 1.10685</strain>
    </source>
</reference>
<feature type="transmembrane region" description="Helical" evidence="17">
    <location>
        <begin position="228"/>
        <end position="245"/>
    </location>
</feature>
<feature type="transmembrane region" description="Helical" evidence="17">
    <location>
        <begin position="251"/>
        <end position="271"/>
    </location>
</feature>
<evidence type="ECO:0000256" key="5">
    <source>
        <dbReference type="ARBA" id="ARBA00017171"/>
    </source>
</evidence>
<dbReference type="EMBL" id="VLKW01000013">
    <property type="protein sequence ID" value="TWI42946.1"/>
    <property type="molecule type" value="Genomic_DNA"/>
</dbReference>
<keyword evidence="8 17" id="KW-0812">Transmembrane</keyword>
<dbReference type="EMBL" id="CP046904">
    <property type="protein sequence ID" value="QGZ38875.1"/>
    <property type="molecule type" value="Genomic_DNA"/>
</dbReference>
<feature type="transmembrane region" description="Helical" evidence="17">
    <location>
        <begin position="197"/>
        <end position="216"/>
    </location>
</feature>
<keyword evidence="11 17" id="KW-0472">Membrane</keyword>
<dbReference type="OrthoDB" id="9777147at2"/>
<evidence type="ECO:0000313" key="21">
    <source>
        <dbReference type="Proteomes" id="UP000437862"/>
    </source>
</evidence>
<dbReference type="GO" id="GO:0003882">
    <property type="term" value="F:CDP-diacylglycerol-serine O-phosphatidyltransferase activity"/>
    <property type="evidence" value="ECO:0007669"/>
    <property type="project" value="UniProtKB-EC"/>
</dbReference>
<evidence type="ECO:0000256" key="12">
    <source>
        <dbReference type="ARBA" id="ARBA00023209"/>
    </source>
</evidence>
<dbReference type="InterPro" id="IPR004533">
    <property type="entry name" value="CDP-diaglyc--ser_O-PTrfase"/>
</dbReference>
<name>A0A562PG33_9BURK</name>
<keyword evidence="7 15" id="KW-0808">Transferase</keyword>
<dbReference type="Proteomes" id="UP000437862">
    <property type="component" value="Chromosome"/>
</dbReference>
<evidence type="ECO:0000256" key="3">
    <source>
        <dbReference type="ARBA" id="ARBA00010441"/>
    </source>
</evidence>
<feature type="compositionally biased region" description="Basic residues" evidence="16">
    <location>
        <begin position="1"/>
        <end position="10"/>
    </location>
</feature>
<protein>
    <recommendedName>
        <fullName evidence="5">CDP-diacylglycerol--serine O-phosphatidyltransferase</fullName>
        <ecNumber evidence="4">2.7.8.8</ecNumber>
    </recommendedName>
    <alternativeName>
        <fullName evidence="14">Phosphatidylserine synthase</fullName>
    </alternativeName>
</protein>
<dbReference type="InterPro" id="IPR048254">
    <property type="entry name" value="CDP_ALCOHOL_P_TRANSF_CS"/>
</dbReference>
<feature type="transmembrane region" description="Helical" evidence="17">
    <location>
        <begin position="135"/>
        <end position="153"/>
    </location>
</feature>
<keyword evidence="9 17" id="KW-1133">Transmembrane helix</keyword>
<evidence type="ECO:0000256" key="11">
    <source>
        <dbReference type="ARBA" id="ARBA00023136"/>
    </source>
</evidence>
<dbReference type="EC" id="2.7.8.8" evidence="4"/>
<dbReference type="GO" id="GO:0016020">
    <property type="term" value="C:membrane"/>
    <property type="evidence" value="ECO:0007669"/>
    <property type="project" value="InterPro"/>
</dbReference>
<keyword evidence="10" id="KW-0443">Lipid metabolism</keyword>
<keyword evidence="12" id="KW-0594">Phospholipid biosynthesis</keyword>
<evidence type="ECO:0000313" key="20">
    <source>
        <dbReference type="Proteomes" id="UP000315112"/>
    </source>
</evidence>
<feature type="region of interest" description="Disordered" evidence="16">
    <location>
        <begin position="1"/>
        <end position="22"/>
    </location>
</feature>
<gene>
    <name evidence="18" type="primary">pssA</name>
    <name evidence="18" type="ORF">GO485_07315</name>
    <name evidence="19" type="ORF">IP92_05280</name>
</gene>
<reference evidence="19 20" key="1">
    <citation type="journal article" date="2015" name="Stand. Genomic Sci.">
        <title>Genomic Encyclopedia of Bacterial and Archaeal Type Strains, Phase III: the genomes of soil and plant-associated and newly described type strains.</title>
        <authorList>
            <person name="Whitman W.B."/>
            <person name="Woyke T."/>
            <person name="Klenk H.P."/>
            <person name="Zhou Y."/>
            <person name="Lilburn T.G."/>
            <person name="Beck B.J."/>
            <person name="De Vos P."/>
            <person name="Vandamme P."/>
            <person name="Eisen J.A."/>
            <person name="Garrity G."/>
            <person name="Hugenholtz P."/>
            <person name="Kyrpides N.C."/>
        </authorList>
    </citation>
    <scope>NUCLEOTIDE SEQUENCE [LARGE SCALE GENOMIC DNA]</scope>
    <source>
        <strain evidence="19 20">CGMCC 1.10685</strain>
    </source>
</reference>
<dbReference type="RefSeq" id="WP_145880933.1">
    <property type="nucleotide sequence ID" value="NZ_CP046904.1"/>
</dbReference>
<sequence>MAKFPRRRPKNGTTPIAKAPRRTPFARFARKKAERTGEPRPRSRGIYLLPNAFTTGALFCGFYAIVMAMNQRFEHAAWAIFVAMLLDGLDGRVARLTNTQSEFGAQYDSLSDMVSFGAAPALVIYEWSLRGLGKLGWIAAFVYCAGAALRLARFNTNIAVVDKRYFQGMPSPSAAALVAGLVLMMVDLDVKGTDMPWFSWGIALFAGLTMVTNVPFYSFKDVNFRKSVPFITVFLIALAFALVSLDPPKVMFPLFVLYGLSGYLVFFARLAKGKPVSIVQVDEEPEEDEGR</sequence>
<dbReference type="NCBIfam" id="TIGR00473">
    <property type="entry name" value="pssA"/>
    <property type="match status" value="1"/>
</dbReference>
<dbReference type="PROSITE" id="PS00379">
    <property type="entry name" value="CDP_ALCOHOL_P_TRANSF"/>
    <property type="match status" value="1"/>
</dbReference>
<dbReference type="AlphaFoldDB" id="A0A562PG33"/>
<keyword evidence="21" id="KW-1185">Reference proteome</keyword>
<keyword evidence="13" id="KW-1208">Phospholipid metabolism</keyword>
<organism evidence="19 20">
    <name type="scientific">Pseudoduganella flava</name>
    <dbReference type="NCBI Taxonomy" id="871742"/>
    <lineage>
        <taxon>Bacteria</taxon>
        <taxon>Pseudomonadati</taxon>
        <taxon>Pseudomonadota</taxon>
        <taxon>Betaproteobacteria</taxon>
        <taxon>Burkholderiales</taxon>
        <taxon>Oxalobacteraceae</taxon>
        <taxon>Telluria group</taxon>
        <taxon>Pseudoduganella</taxon>
    </lineage>
</organism>
<dbReference type="PANTHER" id="PTHR14269">
    <property type="entry name" value="CDP-DIACYLGLYCEROL--GLYCEROL-3-PHOSPHATE 3-PHOSPHATIDYLTRANSFERASE-RELATED"/>
    <property type="match status" value="1"/>
</dbReference>
<evidence type="ECO:0000256" key="10">
    <source>
        <dbReference type="ARBA" id="ARBA00023098"/>
    </source>
</evidence>
<dbReference type="Pfam" id="PF01066">
    <property type="entry name" value="CDP-OH_P_transf"/>
    <property type="match status" value="1"/>
</dbReference>
<evidence type="ECO:0000256" key="16">
    <source>
        <dbReference type="SAM" id="MobiDB-lite"/>
    </source>
</evidence>
<dbReference type="PANTHER" id="PTHR14269:SF61">
    <property type="entry name" value="CDP-DIACYLGLYCEROL--SERINE O-PHOSPHATIDYLTRANSFERASE"/>
    <property type="match status" value="1"/>
</dbReference>
<dbReference type="InterPro" id="IPR043130">
    <property type="entry name" value="CDP-OH_PTrfase_TM_dom"/>
</dbReference>
<reference evidence="18 21" key="3">
    <citation type="submission" date="2019-12" db="EMBL/GenBank/DDBJ databases">
        <title>Draft Genome Sequences of Six Type Strains of the Genus Massilia.</title>
        <authorList>
            <person name="Miess H."/>
            <person name="Frediansyah A."/>
            <person name="Goeker M."/>
            <person name="Gross H."/>
        </authorList>
    </citation>
    <scope>NUCLEOTIDE SEQUENCE [LARGE SCALE GENOMIC DNA]</scope>
    <source>
        <strain evidence="18 21">DSM 26639</strain>
    </source>
</reference>
<evidence type="ECO:0000256" key="17">
    <source>
        <dbReference type="SAM" id="Phobius"/>
    </source>
</evidence>
<comment type="catalytic activity">
    <reaction evidence="1">
        <text>a CDP-1,2-diacyl-sn-glycerol + L-serine = a 1,2-diacyl-sn-glycero-3-phospho-L-serine + CMP + H(+)</text>
        <dbReference type="Rhea" id="RHEA:16913"/>
        <dbReference type="ChEBI" id="CHEBI:15378"/>
        <dbReference type="ChEBI" id="CHEBI:33384"/>
        <dbReference type="ChEBI" id="CHEBI:57262"/>
        <dbReference type="ChEBI" id="CHEBI:58332"/>
        <dbReference type="ChEBI" id="CHEBI:60377"/>
        <dbReference type="EC" id="2.7.8.8"/>
    </reaction>
</comment>
<evidence type="ECO:0000256" key="4">
    <source>
        <dbReference type="ARBA" id="ARBA00013174"/>
    </source>
</evidence>
<dbReference type="Gene3D" id="1.20.120.1760">
    <property type="match status" value="1"/>
</dbReference>
<evidence type="ECO:0000256" key="2">
    <source>
        <dbReference type="ARBA" id="ARBA00004127"/>
    </source>
</evidence>
<dbReference type="InterPro" id="IPR000462">
    <property type="entry name" value="CDP-OH_P_trans"/>
</dbReference>
<feature type="transmembrane region" description="Helical" evidence="17">
    <location>
        <begin position="165"/>
        <end position="185"/>
    </location>
</feature>
<evidence type="ECO:0000256" key="9">
    <source>
        <dbReference type="ARBA" id="ARBA00022989"/>
    </source>
</evidence>
<dbReference type="GO" id="GO:0008654">
    <property type="term" value="P:phospholipid biosynthetic process"/>
    <property type="evidence" value="ECO:0007669"/>
    <property type="project" value="UniProtKB-KW"/>
</dbReference>
<proteinExistence type="inferred from homology"/>
<feature type="transmembrane region" description="Helical" evidence="17">
    <location>
        <begin position="45"/>
        <end position="66"/>
    </location>
</feature>
<comment type="subcellular location">
    <subcellularLocation>
        <location evidence="2">Endomembrane system</location>
        <topology evidence="2">Multi-pass membrane protein</topology>
    </subcellularLocation>
</comment>
<dbReference type="Proteomes" id="UP000315112">
    <property type="component" value="Unassembled WGS sequence"/>
</dbReference>
<dbReference type="GO" id="GO:0012505">
    <property type="term" value="C:endomembrane system"/>
    <property type="evidence" value="ECO:0007669"/>
    <property type="project" value="UniProtKB-SubCell"/>
</dbReference>
<comment type="similarity">
    <text evidence="3 15">Belongs to the CDP-alcohol phosphatidyltransferase class-I family.</text>
</comment>
<evidence type="ECO:0000256" key="6">
    <source>
        <dbReference type="ARBA" id="ARBA00022516"/>
    </source>
</evidence>
<evidence type="ECO:0000256" key="7">
    <source>
        <dbReference type="ARBA" id="ARBA00022679"/>
    </source>
</evidence>
<keyword evidence="6" id="KW-0444">Lipid biosynthesis</keyword>